<proteinExistence type="predicted"/>
<organism evidence="4 5">
    <name type="scientific">Paracidovorax avenae (strain ATCC 19860 / DSM 7227 / CCUG 15838 / JCM 20985 / LMG 2117 / NCPPB 1011)</name>
    <name type="common">Acidovorax avenae</name>
    <dbReference type="NCBI Taxonomy" id="643561"/>
    <lineage>
        <taxon>Bacteria</taxon>
        <taxon>Pseudomonadati</taxon>
        <taxon>Pseudomonadota</taxon>
        <taxon>Betaproteobacteria</taxon>
        <taxon>Burkholderiales</taxon>
        <taxon>Comamonadaceae</taxon>
        <taxon>Paracidovorax</taxon>
    </lineage>
</organism>
<gene>
    <name evidence="4" type="ordered locus">Acav_1646</name>
</gene>
<dbReference type="AlphaFoldDB" id="F0Q4R0"/>
<feature type="chain" id="PRO_5003254227" description="IPTL-CTERM protein sorting domain-containing protein" evidence="2">
    <location>
        <begin position="23"/>
        <end position="478"/>
    </location>
</feature>
<dbReference type="GeneID" id="34239913"/>
<keyword evidence="1" id="KW-0472">Membrane</keyword>
<keyword evidence="2" id="KW-0732">Signal</keyword>
<feature type="domain" description="IPTL-CTERM protein sorting" evidence="3">
    <location>
        <begin position="449"/>
        <end position="475"/>
    </location>
</feature>
<feature type="signal peptide" evidence="2">
    <location>
        <begin position="1"/>
        <end position="22"/>
    </location>
</feature>
<evidence type="ECO:0000313" key="5">
    <source>
        <dbReference type="Proteomes" id="UP000002482"/>
    </source>
</evidence>
<keyword evidence="1" id="KW-0812">Transmembrane</keyword>
<dbReference type="InterPro" id="IPR026442">
    <property type="entry name" value="IPTL_CTERM"/>
</dbReference>
<protein>
    <recommendedName>
        <fullName evidence="3">IPTL-CTERM protein sorting domain-containing protein</fullName>
    </recommendedName>
</protein>
<dbReference type="Gene3D" id="2.60.120.260">
    <property type="entry name" value="Galactose-binding domain-like"/>
    <property type="match status" value="1"/>
</dbReference>
<dbReference type="Pfam" id="PF18203">
    <property type="entry name" value="IPTL-CTERM"/>
    <property type="match status" value="1"/>
</dbReference>
<accession>F0Q4R0</accession>
<sequence>MNNYIISMARGALLALALTAGAAHSDTFLDTFGNTQTRLRSPYVPQFAASGTVSYYRFANPAGSSDEQTINDGTYTVLNPNRVRTTGGGFWWENGQTGPAANFTDHTGDGGAVLIVNLGNVQNAVYRRVVSLEGGKTYTLTAWRYIIAGPTDLSFELREPNDTASLGGSPSFTTSGNTGVGQWTPLTWNFTTPGVCTTRQYAVSVRNNSPVTNGNDLFLDDISITEANGGAAGQVTCPTTSVPTVTAVNDTGTTPPGRPVTIALRANDASSNPTAAALGLPSQGNTQAQHGTVVFNNDGTATYTPNTGYTGNDAFSYDICTVASQTNPTPFCSTASVAVSVAVPTVTAGDDTASTPMGRPATVNLLANDTSSNPAVAPLGTPSAGSVSPRNGSVVFNADGTATYTPNPGFTGTDSFSYKVCTVVSAGNPTASCSEATVNLAVTLPAILAVPTLSEWGILLMSSLLALLGIGAARRRTR</sequence>
<name>F0Q4R0_PARA1</name>
<evidence type="ECO:0000259" key="3">
    <source>
        <dbReference type="Pfam" id="PF18203"/>
    </source>
</evidence>
<dbReference type="Gene3D" id="2.60.40.2810">
    <property type="match status" value="2"/>
</dbReference>
<feature type="transmembrane region" description="Helical" evidence="1">
    <location>
        <begin position="456"/>
        <end position="473"/>
    </location>
</feature>
<keyword evidence="1" id="KW-1133">Transmembrane helix</keyword>
<reference evidence="4" key="1">
    <citation type="submission" date="2011-02" db="EMBL/GenBank/DDBJ databases">
        <title>Complete sequence of Acidovorax avenae subsp. avenae ATCC 19860.</title>
        <authorList>
            <consortium name="US DOE Joint Genome Institute"/>
            <person name="Lucas S."/>
            <person name="Copeland A."/>
            <person name="Lapidus A."/>
            <person name="Cheng J.-F."/>
            <person name="Goodwin L."/>
            <person name="Pitluck S."/>
            <person name="Chertkov O."/>
            <person name="Held B."/>
            <person name="Detter J.C."/>
            <person name="Han C."/>
            <person name="Tapia R."/>
            <person name="Land M."/>
            <person name="Hauser L."/>
            <person name="Kyrpides N."/>
            <person name="Ivanova N."/>
            <person name="Ovchinnikova G."/>
            <person name="Pagani I."/>
            <person name="Gordon S."/>
            <person name="Woyke T."/>
        </authorList>
    </citation>
    <scope>NUCLEOTIDE SEQUENCE</scope>
    <source>
        <strain evidence="4">ATCC 19860</strain>
    </source>
</reference>
<dbReference type="KEGG" id="aaa:Acav_1646"/>
<dbReference type="NCBIfam" id="TIGR04174">
    <property type="entry name" value="IPTL_CTERM"/>
    <property type="match status" value="1"/>
</dbReference>
<evidence type="ECO:0000313" key="4">
    <source>
        <dbReference type="EMBL" id="ADX45564.1"/>
    </source>
</evidence>
<dbReference type="Pfam" id="PF17963">
    <property type="entry name" value="Big_9"/>
    <property type="match status" value="2"/>
</dbReference>
<dbReference type="OrthoDB" id="6383879at2"/>
<dbReference type="HOGENOM" id="CLU_570648_0_0_4"/>
<dbReference type="RefSeq" id="WP_013594084.1">
    <property type="nucleotide sequence ID" value="NC_015138.1"/>
</dbReference>
<dbReference type="Proteomes" id="UP000002482">
    <property type="component" value="Chromosome"/>
</dbReference>
<dbReference type="EMBL" id="CP002521">
    <property type="protein sequence ID" value="ADX45564.1"/>
    <property type="molecule type" value="Genomic_DNA"/>
</dbReference>
<keyword evidence="5" id="KW-1185">Reference proteome</keyword>
<evidence type="ECO:0000256" key="2">
    <source>
        <dbReference type="SAM" id="SignalP"/>
    </source>
</evidence>
<evidence type="ECO:0000256" key="1">
    <source>
        <dbReference type="SAM" id="Phobius"/>
    </source>
</evidence>